<name>J4HSQ0_9APHY</name>
<dbReference type="AlphaFoldDB" id="J4HSQ0"/>
<evidence type="ECO:0000259" key="2">
    <source>
        <dbReference type="Pfam" id="PF12770"/>
    </source>
</evidence>
<dbReference type="InterPro" id="IPR011990">
    <property type="entry name" value="TPR-like_helical_dom_sf"/>
</dbReference>
<dbReference type="EMBL" id="HE796913">
    <property type="protein sequence ID" value="CCL99057.1"/>
    <property type="molecule type" value="Genomic_DNA"/>
</dbReference>
<evidence type="ECO:0000256" key="1">
    <source>
        <dbReference type="SAM" id="Phobius"/>
    </source>
</evidence>
<feature type="transmembrane region" description="Helical" evidence="1">
    <location>
        <begin position="1078"/>
        <end position="1096"/>
    </location>
</feature>
<dbReference type="HOGENOM" id="CLU_001305_0_1_1"/>
<dbReference type="Pfam" id="PF12770">
    <property type="entry name" value="CHAT"/>
    <property type="match status" value="1"/>
</dbReference>
<keyword evidence="1" id="KW-1133">Transmembrane helix</keyword>
<accession>J4HSQ0</accession>
<dbReference type="Proteomes" id="UP000006352">
    <property type="component" value="Unassembled WGS sequence"/>
</dbReference>
<dbReference type="InParanoid" id="J4HSQ0"/>
<protein>
    <recommendedName>
        <fullName evidence="2">CHAT domain-containing protein</fullName>
    </recommendedName>
</protein>
<evidence type="ECO:0000313" key="3">
    <source>
        <dbReference type="EMBL" id="CCL99057.1"/>
    </source>
</evidence>
<sequence length="1098" mass="121211">MHKRLDTLGRSLRIRYERLGDLSDLNRSISANEDAVRLTPEGHPDKSHHLEVLGNLLFTRSERAGDLADLDRSILVMEDAVRLTPRDHPERSNRLINLTKSYWTRYDRQENLADLTMSIFAQEASVQLTPDDHPDKPERLSILGHLLLTRFQKVGNLEDLHKSVLMKEEAVRLSPEGHVGRPICQIYLAISLSARFKQLGDAADMDKAILMQEDALQHTPDDYHDRPKLLHDLGEMYYNRFEKLENPADIHASISAMEDAVRLTSDDHLFKLAYLYSLCLSLWARFNRLGDIADVGRVISVEEETVRLIPEDHADKHRNLSSLSASFRVRFLQLGDLADLDRSISAQERAAQLTPDDHSQKPDRLAVLGGLLCARFEKLGNVADIDRAVSVREDAERLTPDDHSDKPQRLAELSIPLTLRFERSGNVADIDRAISLQEDAVRRLPDGDPHKPEGNLASPLLQRFRRQGDLADIENSVSVLEDAVQLTPDGHPDNVANGDKPARVTNVGSLFLGCPTDLGDSAALDRAISHFSSTARSFGRSSSTRLRASVQWAESARLRNSDCLLDAYTTAVDPVPQAAWLGLPLKDRHHELLRAADVVRGAAAAALDRGHRGLAVEWLEQGRAVVWNLLLQLLRTPLDELEIDHPALASGLCQVSNELERGSRHDIAGSMENDETASPEAQARRHRALASANTRSVSPTFGLCLVSDAFLLPKTLSQLASSAHSGPVVILDASRLRCDTLILRAESDDVPRVPLAAITYEEVEKLQKSMNQPLAAHGHVISRTDRAVEFAPMKQTPDQRFQSILARLWEKDAKPGLDALGFLTPGTGHPSRIFWCPTGPFSFLPIHSAGLYDAADPGSKLSDFVISSYTPTLSVLAQPPPPHDGISANTLRLVAVPQPKSDGQGRLHGPQREVDYIKATLESLPPTPVSLAVSNGTVEDVLEKMKESDWIHFACHGVQDIHSPLESGLMLADGRRLKLTDINQFVRRRGGLASLSACQTAMGDKTLPEEAVHLAAGMLLAGYGGVIATIWSIRDADAPEVAKSVYEQLFRDGDSPDCRQVARALHYAVENLRQQDDISFVSWVPFIHVGLFAIALPS</sequence>
<keyword evidence="1" id="KW-0472">Membrane</keyword>
<keyword evidence="1" id="KW-0812">Transmembrane</keyword>
<organism evidence="3 4">
    <name type="scientific">Fibroporia radiculosa</name>
    <dbReference type="NCBI Taxonomy" id="599839"/>
    <lineage>
        <taxon>Eukaryota</taxon>
        <taxon>Fungi</taxon>
        <taxon>Dikarya</taxon>
        <taxon>Basidiomycota</taxon>
        <taxon>Agaricomycotina</taxon>
        <taxon>Agaricomycetes</taxon>
        <taxon>Polyporales</taxon>
        <taxon>Fibroporiaceae</taxon>
        <taxon>Fibroporia</taxon>
    </lineage>
</organism>
<proteinExistence type="predicted"/>
<keyword evidence="4" id="KW-1185">Reference proteome</keyword>
<dbReference type="RefSeq" id="XP_012178340.1">
    <property type="nucleotide sequence ID" value="XM_012322950.1"/>
</dbReference>
<dbReference type="OrthoDB" id="9991317at2759"/>
<dbReference type="STRING" id="599839.J4HSQ0"/>
<dbReference type="InterPro" id="IPR024983">
    <property type="entry name" value="CHAT_dom"/>
</dbReference>
<dbReference type="Gene3D" id="1.25.40.10">
    <property type="entry name" value="Tetratricopeptide repeat domain"/>
    <property type="match status" value="1"/>
</dbReference>
<dbReference type="GeneID" id="24093968"/>
<reference evidence="3 4" key="1">
    <citation type="journal article" date="2012" name="Appl. Environ. Microbiol.">
        <title>Short-read sequencing for genomic analysis of the brown rot fungus Fibroporia radiculosa.</title>
        <authorList>
            <person name="Tang J.D."/>
            <person name="Perkins A.D."/>
            <person name="Sonstegard T.S."/>
            <person name="Schroeder S.G."/>
            <person name="Burgess S.C."/>
            <person name="Diehl S.V."/>
        </authorList>
    </citation>
    <scope>NUCLEOTIDE SEQUENCE [LARGE SCALE GENOMIC DNA]</scope>
    <source>
        <strain evidence="3 4">TFFH 294</strain>
    </source>
</reference>
<gene>
    <name evidence="3" type="ORF">FIBRA_01068</name>
</gene>
<feature type="domain" description="CHAT" evidence="2">
    <location>
        <begin position="805"/>
        <end position="1090"/>
    </location>
</feature>
<evidence type="ECO:0000313" key="4">
    <source>
        <dbReference type="Proteomes" id="UP000006352"/>
    </source>
</evidence>